<evidence type="ECO:0000313" key="4">
    <source>
        <dbReference type="Proteomes" id="UP001595909"/>
    </source>
</evidence>
<evidence type="ECO:0000256" key="1">
    <source>
        <dbReference type="SAM" id="Phobius"/>
    </source>
</evidence>
<reference evidence="4" key="1">
    <citation type="journal article" date="2019" name="Int. J. Syst. Evol. Microbiol.">
        <title>The Global Catalogue of Microorganisms (GCM) 10K type strain sequencing project: providing services to taxonomists for standard genome sequencing and annotation.</title>
        <authorList>
            <consortium name="The Broad Institute Genomics Platform"/>
            <consortium name="The Broad Institute Genome Sequencing Center for Infectious Disease"/>
            <person name="Wu L."/>
            <person name="Ma J."/>
        </authorList>
    </citation>
    <scope>NUCLEOTIDE SEQUENCE [LARGE SCALE GENOMIC DNA]</scope>
    <source>
        <strain evidence="4">CCUG 50347</strain>
    </source>
</reference>
<proteinExistence type="predicted"/>
<sequence>MAGHLRGWTRELRSPVTLLLVVASVVGGVWAAVTLTPHQDVEVLGQQLSVGAQAPTATVSGPPRIVQIGNTSLDVPDVAIYGPLRPQLTIGPVQRNETAGDAVAALAQGRSPADALAAIVTGFEHWYGWATLILVAVVLGICGLVGSLRVLAMLRFTVRRSGAGARPAVVARRLSRTLTRSTVVALAAALVVWGVSGVLAVAGAQGLRDARSLTDLTGAHHVTPSPVGPTVSGVRGVVIGDSRVARLGGPLAPGAPAEDVACARSTDSLAHQISTAIGDEVLNLACSGARISTGLRGPQQAGGVTVPPQIGRLKQVEDPAFVAVAVGPNDLNWTDLIGYCYAAADCADNFTAGEFGYRLAAFDRDYADLLADLATLPSHPRVVVITSYDVLRPDAQCATVRGPLQYPGLTPGEIQLLADRNAALNQVLTAGARRYGFDVVTPPLSPLCVPDGDGLGPDLQSIQDRYPFHPTAVGELRLTIPVVDRVGVPAPVPPP</sequence>
<comment type="caution">
    <text evidence="3">The sequence shown here is derived from an EMBL/GenBank/DDBJ whole genome shotgun (WGS) entry which is preliminary data.</text>
</comment>
<dbReference type="Proteomes" id="UP001595909">
    <property type="component" value="Unassembled WGS sequence"/>
</dbReference>
<dbReference type="Gene3D" id="3.40.50.1110">
    <property type="entry name" value="SGNH hydrolase"/>
    <property type="match status" value="1"/>
</dbReference>
<dbReference type="EMBL" id="JBHSIM010000023">
    <property type="protein sequence ID" value="MFC4833224.1"/>
    <property type="molecule type" value="Genomic_DNA"/>
</dbReference>
<dbReference type="RefSeq" id="WP_274187335.1">
    <property type="nucleotide sequence ID" value="NZ_BAABHN010000023.1"/>
</dbReference>
<organism evidence="3 4">
    <name type="scientific">Actinomycetospora chibensis</name>
    <dbReference type="NCBI Taxonomy" id="663606"/>
    <lineage>
        <taxon>Bacteria</taxon>
        <taxon>Bacillati</taxon>
        <taxon>Actinomycetota</taxon>
        <taxon>Actinomycetes</taxon>
        <taxon>Pseudonocardiales</taxon>
        <taxon>Pseudonocardiaceae</taxon>
        <taxon>Actinomycetospora</taxon>
    </lineage>
</organism>
<feature type="domain" description="SGNH hydrolase-type esterase" evidence="2">
    <location>
        <begin position="238"/>
        <end position="474"/>
    </location>
</feature>
<gene>
    <name evidence="3" type="ORF">ACFPEL_12485</name>
</gene>
<keyword evidence="4" id="KW-1185">Reference proteome</keyword>
<evidence type="ECO:0000313" key="3">
    <source>
        <dbReference type="EMBL" id="MFC4833224.1"/>
    </source>
</evidence>
<feature type="transmembrane region" description="Helical" evidence="1">
    <location>
        <begin position="126"/>
        <end position="151"/>
    </location>
</feature>
<evidence type="ECO:0000259" key="2">
    <source>
        <dbReference type="Pfam" id="PF13472"/>
    </source>
</evidence>
<feature type="transmembrane region" description="Helical" evidence="1">
    <location>
        <begin position="182"/>
        <end position="204"/>
    </location>
</feature>
<keyword evidence="1" id="KW-0472">Membrane</keyword>
<name>A0ABV9RG87_9PSEU</name>
<dbReference type="InterPro" id="IPR036514">
    <property type="entry name" value="SGNH_hydro_sf"/>
</dbReference>
<keyword evidence="1" id="KW-0812">Transmembrane</keyword>
<protein>
    <submittedName>
        <fullName evidence="3">GDSL-type esterase/lipase family protein</fullName>
    </submittedName>
</protein>
<accession>A0ABV9RG87</accession>
<dbReference type="Pfam" id="PF13472">
    <property type="entry name" value="Lipase_GDSL_2"/>
    <property type="match status" value="1"/>
</dbReference>
<keyword evidence="1" id="KW-1133">Transmembrane helix</keyword>
<dbReference type="InterPro" id="IPR013830">
    <property type="entry name" value="SGNH_hydro"/>
</dbReference>
<dbReference type="SUPFAM" id="SSF52266">
    <property type="entry name" value="SGNH hydrolase"/>
    <property type="match status" value="1"/>
</dbReference>